<dbReference type="EMBL" id="JAPDDP010000012">
    <property type="protein sequence ID" value="MDA0180425.1"/>
    <property type="molecule type" value="Genomic_DNA"/>
</dbReference>
<dbReference type="AlphaFoldDB" id="A0A9X3SAM4"/>
<comment type="caution">
    <text evidence="1">The sequence shown here is derived from an EMBL/GenBank/DDBJ whole genome shotgun (WGS) entry which is preliminary data.</text>
</comment>
<protein>
    <submittedName>
        <fullName evidence="1">Uncharacterized protein</fullName>
    </submittedName>
</protein>
<name>A0A9X3SAM4_9ACTN</name>
<dbReference type="RefSeq" id="WP_270024732.1">
    <property type="nucleotide sequence ID" value="NZ_JAPDDP010000012.1"/>
</dbReference>
<keyword evidence="2" id="KW-1185">Reference proteome</keyword>
<evidence type="ECO:0000313" key="2">
    <source>
        <dbReference type="Proteomes" id="UP001147653"/>
    </source>
</evidence>
<sequence>MASAPLPHDLDGLLALLERLDGSEEAAVVRSALAAGYARDRVLEELEREVRRRLARLEER</sequence>
<proteinExistence type="predicted"/>
<accession>A0A9X3SAM4</accession>
<reference evidence="1" key="1">
    <citation type="submission" date="2022-10" db="EMBL/GenBank/DDBJ databases">
        <title>The WGS of Solirubrobacter phytolaccae KCTC 29190.</title>
        <authorList>
            <person name="Jiang Z."/>
        </authorList>
    </citation>
    <scope>NUCLEOTIDE SEQUENCE</scope>
    <source>
        <strain evidence="1">KCTC 29190</strain>
    </source>
</reference>
<organism evidence="1 2">
    <name type="scientific">Solirubrobacter phytolaccae</name>
    <dbReference type="NCBI Taxonomy" id="1404360"/>
    <lineage>
        <taxon>Bacteria</taxon>
        <taxon>Bacillati</taxon>
        <taxon>Actinomycetota</taxon>
        <taxon>Thermoleophilia</taxon>
        <taxon>Solirubrobacterales</taxon>
        <taxon>Solirubrobacteraceae</taxon>
        <taxon>Solirubrobacter</taxon>
    </lineage>
</organism>
<evidence type="ECO:0000313" key="1">
    <source>
        <dbReference type="EMBL" id="MDA0180425.1"/>
    </source>
</evidence>
<dbReference type="Proteomes" id="UP001147653">
    <property type="component" value="Unassembled WGS sequence"/>
</dbReference>
<gene>
    <name evidence="1" type="ORF">OJ997_08985</name>
</gene>